<dbReference type="EnsemblMetazoa" id="tetur19g02480.1">
    <property type="protein sequence ID" value="tetur19g02480.1"/>
    <property type="gene ID" value="tetur19g02480"/>
</dbReference>
<sequence>MCKFASIGASLFLSSIIQLMLESQA</sequence>
<accession>T1KSA7</accession>
<dbReference type="HOGENOM" id="CLU_3419660_0_0_1"/>
<evidence type="ECO:0000313" key="2">
    <source>
        <dbReference type="Proteomes" id="UP000015104"/>
    </source>
</evidence>
<keyword evidence="2" id="KW-1185">Reference proteome</keyword>
<evidence type="ECO:0000313" key="1">
    <source>
        <dbReference type="EnsemblMetazoa" id="tetur19g02480.1"/>
    </source>
</evidence>
<dbReference type="Proteomes" id="UP000015104">
    <property type="component" value="Unassembled WGS sequence"/>
</dbReference>
<dbReference type="AlphaFoldDB" id="T1KSA7"/>
<protein>
    <submittedName>
        <fullName evidence="1">Uncharacterized protein</fullName>
    </submittedName>
</protein>
<name>T1KSA7_TETUR</name>
<dbReference type="EMBL" id="CAEY01000424">
    <property type="status" value="NOT_ANNOTATED_CDS"/>
    <property type="molecule type" value="Genomic_DNA"/>
</dbReference>
<reference evidence="1" key="2">
    <citation type="submission" date="2015-06" db="UniProtKB">
        <authorList>
            <consortium name="EnsemblMetazoa"/>
        </authorList>
    </citation>
    <scope>IDENTIFICATION</scope>
</reference>
<proteinExistence type="predicted"/>
<organism evidence="1 2">
    <name type="scientific">Tetranychus urticae</name>
    <name type="common">Two-spotted spider mite</name>
    <dbReference type="NCBI Taxonomy" id="32264"/>
    <lineage>
        <taxon>Eukaryota</taxon>
        <taxon>Metazoa</taxon>
        <taxon>Ecdysozoa</taxon>
        <taxon>Arthropoda</taxon>
        <taxon>Chelicerata</taxon>
        <taxon>Arachnida</taxon>
        <taxon>Acari</taxon>
        <taxon>Acariformes</taxon>
        <taxon>Trombidiformes</taxon>
        <taxon>Prostigmata</taxon>
        <taxon>Eleutherengona</taxon>
        <taxon>Raphignathae</taxon>
        <taxon>Tetranychoidea</taxon>
        <taxon>Tetranychidae</taxon>
        <taxon>Tetranychus</taxon>
    </lineage>
</organism>
<reference evidence="2" key="1">
    <citation type="submission" date="2011-08" db="EMBL/GenBank/DDBJ databases">
        <authorList>
            <person name="Rombauts S."/>
        </authorList>
    </citation>
    <scope>NUCLEOTIDE SEQUENCE</scope>
    <source>
        <strain evidence="2">London</strain>
    </source>
</reference>